<dbReference type="GO" id="GO:0016810">
    <property type="term" value="F:hydrolase activity, acting on carbon-nitrogen (but not peptide) bonds"/>
    <property type="evidence" value="ECO:0007669"/>
    <property type="project" value="InterPro"/>
</dbReference>
<evidence type="ECO:0000256" key="1">
    <source>
        <dbReference type="ARBA" id="ARBA00004613"/>
    </source>
</evidence>
<reference evidence="4 5" key="1">
    <citation type="submission" date="2007-01" db="EMBL/GenBank/DDBJ databases">
        <title>Complete sequence of Psychromonas ingrahamii 37.</title>
        <authorList>
            <consortium name="US DOE Joint Genome Institute"/>
            <person name="Copeland A."/>
            <person name="Lucas S."/>
            <person name="Lapidus A."/>
            <person name="Barry K."/>
            <person name="Detter J.C."/>
            <person name="Glavina del Rio T."/>
            <person name="Hammon N."/>
            <person name="Israni S."/>
            <person name="Dalin E."/>
            <person name="Tice H."/>
            <person name="Pitluck S."/>
            <person name="Thompson L.S."/>
            <person name="Brettin T."/>
            <person name="Bruce D."/>
            <person name="Han C."/>
            <person name="Tapia R."/>
            <person name="Schmutz J."/>
            <person name="Larimer F."/>
            <person name="Land M."/>
            <person name="Hauser L."/>
            <person name="Kyrpides N."/>
            <person name="Ivanova N."/>
            <person name="Staley J."/>
            <person name="Richardson P."/>
        </authorList>
    </citation>
    <scope>NUCLEOTIDE SEQUENCE [LARGE SCALE GENOMIC DNA]</scope>
    <source>
        <strain evidence="4 5">37</strain>
    </source>
</reference>
<dbReference type="SUPFAM" id="SSF88713">
    <property type="entry name" value="Glycoside hydrolase/deacetylase"/>
    <property type="match status" value="1"/>
</dbReference>
<dbReference type="GO" id="GO:0005975">
    <property type="term" value="P:carbohydrate metabolic process"/>
    <property type="evidence" value="ECO:0007669"/>
    <property type="project" value="InterPro"/>
</dbReference>
<organism evidence="4 5">
    <name type="scientific">Psychromonas ingrahamii (strain DSM 17664 / CCUG 51855 / 37)</name>
    <dbReference type="NCBI Taxonomy" id="357804"/>
    <lineage>
        <taxon>Bacteria</taxon>
        <taxon>Pseudomonadati</taxon>
        <taxon>Pseudomonadota</taxon>
        <taxon>Gammaproteobacteria</taxon>
        <taxon>Alteromonadales</taxon>
        <taxon>Psychromonadaceae</taxon>
        <taxon>Psychromonas</taxon>
    </lineage>
</organism>
<dbReference type="InterPro" id="IPR011330">
    <property type="entry name" value="Glyco_hydro/deAcase_b/a-brl"/>
</dbReference>
<dbReference type="PANTHER" id="PTHR34216:SF3">
    <property type="entry name" value="POLY-BETA-1,6-N-ACETYL-D-GLUCOSAMINE N-DEACETYLASE"/>
    <property type="match status" value="1"/>
</dbReference>
<dbReference type="Proteomes" id="UP000000639">
    <property type="component" value="Chromosome"/>
</dbReference>
<comment type="subcellular location">
    <subcellularLocation>
        <location evidence="1">Secreted</location>
    </subcellularLocation>
</comment>
<dbReference type="Pfam" id="PF01522">
    <property type="entry name" value="Polysacc_deac_1"/>
    <property type="match status" value="1"/>
</dbReference>
<gene>
    <name evidence="4" type="ordered locus">Ping_0455</name>
</gene>
<dbReference type="PANTHER" id="PTHR34216">
    <property type="match status" value="1"/>
</dbReference>
<evidence type="ECO:0000313" key="5">
    <source>
        <dbReference type="Proteomes" id="UP000000639"/>
    </source>
</evidence>
<feature type="domain" description="NodB homology" evidence="3">
    <location>
        <begin position="91"/>
        <end position="339"/>
    </location>
</feature>
<name>A1SS48_PSYIN</name>
<dbReference type="GO" id="GO:0005576">
    <property type="term" value="C:extracellular region"/>
    <property type="evidence" value="ECO:0007669"/>
    <property type="project" value="UniProtKB-SubCell"/>
</dbReference>
<evidence type="ECO:0000259" key="3">
    <source>
        <dbReference type="PROSITE" id="PS51677"/>
    </source>
</evidence>
<sequence length="339" mass="39275">MKRIFKKLILSCLDKLGFLYFLHYKNRHKISVLMLHGVMTPHDNTIWNPLRPQLSPGELQRVLGILSSYYQFITVKQCIDMLEGKIPLIDNALLITFDDGYRNNIDYALPICEQFAIKPVLFVTTGYIDSGLPFWFDRLDYALQQNMGGVISFEYQGAKYCFDATSRQALKTSYQAFRDHCKQVFTEDIEMNQLFNALSEMLEIRAGKALREISTDDDWSAMVSWPQLREAVKTGRLDVSSHTVDHLRVDRLPEEQILIQLQQSKMRIEQELAGKCHYFCYPNGNYNDLAISLLKKTGYRAAFSTDVGLCEVKDSLMTLKRFNFPANKTKNEILYQLNR</sequence>
<protein>
    <submittedName>
        <fullName evidence="4">Polysaccharide deacetylase</fullName>
    </submittedName>
</protein>
<dbReference type="CDD" id="cd10918">
    <property type="entry name" value="CE4_NodB_like_5s_6s"/>
    <property type="match status" value="1"/>
</dbReference>
<dbReference type="InterPro" id="IPR051398">
    <property type="entry name" value="Polysacch_Deacetylase"/>
</dbReference>
<dbReference type="STRING" id="357804.Ping_0455"/>
<dbReference type="AlphaFoldDB" id="A1SS48"/>
<proteinExistence type="predicted"/>
<dbReference type="RefSeq" id="WP_011768872.1">
    <property type="nucleotide sequence ID" value="NC_008709.1"/>
</dbReference>
<keyword evidence="5" id="KW-1185">Reference proteome</keyword>
<dbReference type="EMBL" id="CP000510">
    <property type="protein sequence ID" value="ABM02313.1"/>
    <property type="molecule type" value="Genomic_DNA"/>
</dbReference>
<dbReference type="Gene3D" id="3.20.20.370">
    <property type="entry name" value="Glycoside hydrolase/deacetylase"/>
    <property type="match status" value="1"/>
</dbReference>
<keyword evidence="2" id="KW-0732">Signal</keyword>
<dbReference type="eggNOG" id="COG0726">
    <property type="taxonomic scope" value="Bacteria"/>
</dbReference>
<dbReference type="HOGENOM" id="CLU_030024_3_3_6"/>
<evidence type="ECO:0000256" key="2">
    <source>
        <dbReference type="ARBA" id="ARBA00022729"/>
    </source>
</evidence>
<evidence type="ECO:0000313" key="4">
    <source>
        <dbReference type="EMBL" id="ABM02313.1"/>
    </source>
</evidence>
<accession>A1SS48</accession>
<dbReference type="InterPro" id="IPR002509">
    <property type="entry name" value="NODB_dom"/>
</dbReference>
<dbReference type="KEGG" id="pin:Ping_0455"/>
<dbReference type="PROSITE" id="PS51677">
    <property type="entry name" value="NODB"/>
    <property type="match status" value="1"/>
</dbReference>